<dbReference type="RefSeq" id="XP_020113483.1">
    <property type="nucleotide sequence ID" value="XM_020257894.1"/>
</dbReference>
<feature type="repeat" description="ANK" evidence="1">
    <location>
        <begin position="268"/>
        <end position="300"/>
    </location>
</feature>
<dbReference type="SMART" id="SM00248">
    <property type="entry name" value="ANK"/>
    <property type="match status" value="8"/>
</dbReference>
<dbReference type="PANTHER" id="PTHR24121:SF21">
    <property type="entry name" value="ANKYRIN REPEAT FAMILY PROTEIN"/>
    <property type="match status" value="1"/>
</dbReference>
<organism evidence="2 3">
    <name type="scientific">Ananas comosus</name>
    <name type="common">Pineapple</name>
    <name type="synonym">Ananas ananas</name>
    <dbReference type="NCBI Taxonomy" id="4615"/>
    <lineage>
        <taxon>Eukaryota</taxon>
        <taxon>Viridiplantae</taxon>
        <taxon>Streptophyta</taxon>
        <taxon>Embryophyta</taxon>
        <taxon>Tracheophyta</taxon>
        <taxon>Spermatophyta</taxon>
        <taxon>Magnoliopsida</taxon>
        <taxon>Liliopsida</taxon>
        <taxon>Poales</taxon>
        <taxon>Bromeliaceae</taxon>
        <taxon>Bromelioideae</taxon>
        <taxon>Ananas</taxon>
    </lineage>
</organism>
<dbReference type="PROSITE" id="PS50088">
    <property type="entry name" value="ANK_REPEAT"/>
    <property type="match status" value="5"/>
</dbReference>
<keyword evidence="2" id="KW-1185">Reference proteome</keyword>
<evidence type="ECO:0000313" key="3">
    <source>
        <dbReference type="RefSeq" id="XP_020113483.1"/>
    </source>
</evidence>
<reference evidence="3" key="2">
    <citation type="submission" date="2025-08" db="UniProtKB">
        <authorList>
            <consortium name="RefSeq"/>
        </authorList>
    </citation>
    <scope>IDENTIFICATION</scope>
    <source>
        <tissue evidence="3">Leaf</tissue>
    </source>
</reference>
<dbReference type="Pfam" id="PF12796">
    <property type="entry name" value="Ank_2"/>
    <property type="match status" value="3"/>
</dbReference>
<name>A0A6P5HDZ8_ANACO</name>
<feature type="repeat" description="ANK" evidence="1">
    <location>
        <begin position="338"/>
        <end position="361"/>
    </location>
</feature>
<dbReference type="OrthoDB" id="1916412at2759"/>
<reference evidence="2" key="1">
    <citation type="journal article" date="2015" name="Nat. Genet.">
        <title>The pineapple genome and the evolution of CAM photosynthesis.</title>
        <authorList>
            <person name="Ming R."/>
            <person name="VanBuren R."/>
            <person name="Wai C.M."/>
            <person name="Tang H."/>
            <person name="Schatz M.C."/>
            <person name="Bowers J.E."/>
            <person name="Lyons E."/>
            <person name="Wang M.L."/>
            <person name="Chen J."/>
            <person name="Biggers E."/>
            <person name="Zhang J."/>
            <person name="Huang L."/>
            <person name="Zhang L."/>
            <person name="Miao W."/>
            <person name="Zhang J."/>
            <person name="Ye Z."/>
            <person name="Miao C."/>
            <person name="Lin Z."/>
            <person name="Wang H."/>
            <person name="Zhou H."/>
            <person name="Yim W.C."/>
            <person name="Priest H.D."/>
            <person name="Zheng C."/>
            <person name="Woodhouse M."/>
            <person name="Edger P.P."/>
            <person name="Guyot R."/>
            <person name="Guo H.B."/>
            <person name="Guo H."/>
            <person name="Zheng G."/>
            <person name="Singh R."/>
            <person name="Sharma A."/>
            <person name="Min X."/>
            <person name="Zheng Y."/>
            <person name="Lee H."/>
            <person name="Gurtowski J."/>
            <person name="Sedlazeck F.J."/>
            <person name="Harkess A."/>
            <person name="McKain M.R."/>
            <person name="Liao Z."/>
            <person name="Fang J."/>
            <person name="Liu J."/>
            <person name="Zhang X."/>
            <person name="Zhang Q."/>
            <person name="Hu W."/>
            <person name="Qin Y."/>
            <person name="Wang K."/>
            <person name="Chen L.Y."/>
            <person name="Shirley N."/>
            <person name="Lin Y.R."/>
            <person name="Liu L.Y."/>
            <person name="Hernandez A.G."/>
            <person name="Wright C.L."/>
            <person name="Bulone V."/>
            <person name="Tuskan G.A."/>
            <person name="Heath K."/>
            <person name="Zee F."/>
            <person name="Moore P.H."/>
            <person name="Sunkar R."/>
            <person name="Leebens-Mack J.H."/>
            <person name="Mockler T."/>
            <person name="Bennetzen J.L."/>
            <person name="Freeling M."/>
            <person name="Sankoff D."/>
            <person name="Paterson A.H."/>
            <person name="Zhu X."/>
            <person name="Yang X."/>
            <person name="Smith J.A."/>
            <person name="Cushman J.C."/>
            <person name="Paull R.E."/>
            <person name="Yu Q."/>
        </authorList>
    </citation>
    <scope>NUCLEOTIDE SEQUENCE [LARGE SCALE GENOMIC DNA]</scope>
    <source>
        <strain evidence="2">cv. F153</strain>
    </source>
</reference>
<dbReference type="InterPro" id="IPR002110">
    <property type="entry name" value="Ankyrin_rpt"/>
</dbReference>
<proteinExistence type="predicted"/>
<evidence type="ECO:0000256" key="1">
    <source>
        <dbReference type="PROSITE-ProRule" id="PRU00023"/>
    </source>
</evidence>
<dbReference type="AlphaFoldDB" id="A0A6P5HDZ8"/>
<sequence>MPEPQRERMNYVLLEALRNGAEEAVRAFFPQDNADEAGGRRWRGVTVGGNSALHIAADFRHLELASLICARDSSLLVVRNAALETPVHCAARAGADRIVTLFTWEACRCEEAVLRATDREGKTALHAAAQEGHVKVAEVLMSADPGLAAIDDNNGVSPLYAAVLSGSPKLVQVLIGSHADGGDRPEASYAGPNGQTALHAAAMISLGAAMNGGVEIADILVQWKPTLKKKVDSSGSTPLHYLAATGYHYVMRQLLEHDTSPAYISDYEGLCPIHVAARMGRLSIIRELIEHCPDMSELVDGGGRNFLHVAIQHKKEQIVRFVCRQLSLSKMMNAKDSEGNTPLHLAVESKNYTMVRLLLENKSVHPSIVNKDGKTPLDLVPIGLGFLVNFQLVNRFPTLKLYLNYSRHH</sequence>
<feature type="repeat" description="ANK" evidence="1">
    <location>
        <begin position="120"/>
        <end position="152"/>
    </location>
</feature>
<feature type="repeat" description="ANK" evidence="1">
    <location>
        <begin position="154"/>
        <end position="180"/>
    </location>
</feature>
<dbReference type="PROSITE" id="PS50297">
    <property type="entry name" value="ANK_REP_REGION"/>
    <property type="match status" value="4"/>
</dbReference>
<dbReference type="Gene3D" id="1.25.40.20">
    <property type="entry name" value="Ankyrin repeat-containing domain"/>
    <property type="match status" value="1"/>
</dbReference>
<accession>A0A6P5HDZ8</accession>
<dbReference type="GeneID" id="109727711"/>
<evidence type="ECO:0000313" key="2">
    <source>
        <dbReference type="Proteomes" id="UP000515123"/>
    </source>
</evidence>
<dbReference type="PANTHER" id="PTHR24121">
    <property type="entry name" value="NO MECHANORECEPTOR POTENTIAL C, ISOFORM D-RELATED"/>
    <property type="match status" value="1"/>
</dbReference>
<gene>
    <name evidence="3" type="primary">LOC109727711</name>
</gene>
<feature type="repeat" description="ANK" evidence="1">
    <location>
        <begin position="234"/>
        <end position="266"/>
    </location>
</feature>
<protein>
    <submittedName>
        <fullName evidence="3">Protein ACCELERATED CELL DEATH 6-like</fullName>
    </submittedName>
</protein>
<dbReference type="InterPro" id="IPR036770">
    <property type="entry name" value="Ankyrin_rpt-contain_sf"/>
</dbReference>
<keyword evidence="1" id="KW-0040">ANK repeat</keyword>
<dbReference type="SUPFAM" id="SSF48403">
    <property type="entry name" value="Ankyrin repeat"/>
    <property type="match status" value="1"/>
</dbReference>
<dbReference type="Proteomes" id="UP000515123">
    <property type="component" value="Linkage group 22"/>
</dbReference>